<sequence>MNGPVKQPAASTDFDGTRLTVARRLRGKTKSALAREVDLTPTAIAQFEKGPANPSQAVLAKICMALGMPREFFGAGHPLTLLPASDAHFRSLRSTSAVERERALAYGELSLEIVQLIEDYVELPTTELPDFAVPEDITTETIGAAVAEVKSAWGVPSGPIGNMVQLLESHGIVTLRLPIHTDRKVDAFSTNAGHRPLVFLNPGSDDRARSRFDAAHELGHLILHPDTEPGSKIIENQAHAFAAEFLMPAAEIGPLLPRRIDWPTFHQLKRDWGVSLRALVFRAHALGKLSQASYRRANQQLSMWGLPEPGELGRAESPQLLGKATDLLAAHEIDLDGILTARRIVADVTADILASGTDDKPKLSFD</sequence>
<proteinExistence type="inferred from homology"/>
<evidence type="ECO:0000313" key="4">
    <source>
        <dbReference type="Proteomes" id="UP000277094"/>
    </source>
</evidence>
<dbReference type="InterPro" id="IPR010359">
    <property type="entry name" value="IrrE_HExxH"/>
</dbReference>
<dbReference type="InterPro" id="IPR052345">
    <property type="entry name" value="Rad_response_metalloprotease"/>
</dbReference>
<dbReference type="AlphaFoldDB" id="A0A3N0DIV9"/>
<dbReference type="InterPro" id="IPR001387">
    <property type="entry name" value="Cro/C1-type_HTH"/>
</dbReference>
<dbReference type="SUPFAM" id="SSF47413">
    <property type="entry name" value="lambda repressor-like DNA-binding domains"/>
    <property type="match status" value="1"/>
</dbReference>
<evidence type="ECO:0000259" key="2">
    <source>
        <dbReference type="PROSITE" id="PS50943"/>
    </source>
</evidence>
<protein>
    <submittedName>
        <fullName evidence="3">ImmA/IrrE family metallo-endopeptidase</fullName>
    </submittedName>
</protein>
<dbReference type="Pfam" id="PF06114">
    <property type="entry name" value="Peptidase_M78"/>
    <property type="match status" value="1"/>
</dbReference>
<dbReference type="Gene3D" id="1.10.10.2910">
    <property type="match status" value="1"/>
</dbReference>
<dbReference type="Gene3D" id="1.10.260.40">
    <property type="entry name" value="lambda repressor-like DNA-binding domains"/>
    <property type="match status" value="1"/>
</dbReference>
<dbReference type="InterPro" id="IPR010982">
    <property type="entry name" value="Lambda_DNA-bd_dom_sf"/>
</dbReference>
<dbReference type="OrthoDB" id="9794834at2"/>
<dbReference type="PANTHER" id="PTHR43236">
    <property type="entry name" value="ANTITOXIN HIGA1"/>
    <property type="match status" value="1"/>
</dbReference>
<evidence type="ECO:0000313" key="3">
    <source>
        <dbReference type="EMBL" id="RNL75336.1"/>
    </source>
</evidence>
<comment type="similarity">
    <text evidence="1">Belongs to the short-chain fatty acyl-CoA assimilation regulator (ScfR) family.</text>
</comment>
<dbReference type="GO" id="GO:0003677">
    <property type="term" value="F:DNA binding"/>
    <property type="evidence" value="ECO:0007669"/>
    <property type="project" value="InterPro"/>
</dbReference>
<feature type="domain" description="HTH cro/C1-type" evidence="2">
    <location>
        <begin position="19"/>
        <end position="73"/>
    </location>
</feature>
<dbReference type="Pfam" id="PF01381">
    <property type="entry name" value="HTH_3"/>
    <property type="match status" value="1"/>
</dbReference>
<dbReference type="PANTHER" id="PTHR43236:SF1">
    <property type="entry name" value="BLL7220 PROTEIN"/>
    <property type="match status" value="1"/>
</dbReference>
<evidence type="ECO:0000256" key="1">
    <source>
        <dbReference type="ARBA" id="ARBA00007227"/>
    </source>
</evidence>
<dbReference type="RefSeq" id="WP_123235521.1">
    <property type="nucleotide sequence ID" value="NZ_RJSG01000006.1"/>
</dbReference>
<dbReference type="Proteomes" id="UP000277094">
    <property type="component" value="Unassembled WGS sequence"/>
</dbReference>
<gene>
    <name evidence="3" type="ORF">EFL95_18090</name>
</gene>
<dbReference type="PROSITE" id="PS50943">
    <property type="entry name" value="HTH_CROC1"/>
    <property type="match status" value="1"/>
</dbReference>
<dbReference type="SMART" id="SM00530">
    <property type="entry name" value="HTH_XRE"/>
    <property type="match status" value="1"/>
</dbReference>
<organism evidence="3 4">
    <name type="scientific">Nocardioides marmorisolisilvae</name>
    <dbReference type="NCBI Taxonomy" id="1542737"/>
    <lineage>
        <taxon>Bacteria</taxon>
        <taxon>Bacillati</taxon>
        <taxon>Actinomycetota</taxon>
        <taxon>Actinomycetes</taxon>
        <taxon>Propionibacteriales</taxon>
        <taxon>Nocardioidaceae</taxon>
        <taxon>Nocardioides</taxon>
    </lineage>
</organism>
<comment type="caution">
    <text evidence="3">The sequence shown here is derived from an EMBL/GenBank/DDBJ whole genome shotgun (WGS) entry which is preliminary data.</text>
</comment>
<accession>A0A3N0DIV9</accession>
<dbReference type="EMBL" id="RJSG01000006">
    <property type="protein sequence ID" value="RNL75336.1"/>
    <property type="molecule type" value="Genomic_DNA"/>
</dbReference>
<dbReference type="CDD" id="cd00093">
    <property type="entry name" value="HTH_XRE"/>
    <property type="match status" value="1"/>
</dbReference>
<name>A0A3N0DIV9_9ACTN</name>
<reference evidence="3 4" key="1">
    <citation type="submission" date="2018-11" db="EMBL/GenBank/DDBJ databases">
        <authorList>
            <person name="Li F."/>
        </authorList>
    </citation>
    <scope>NUCLEOTIDE SEQUENCE [LARGE SCALE GENOMIC DNA]</scope>
    <source>
        <strain evidence="3 4">KIS18-7</strain>
    </source>
</reference>
<keyword evidence="4" id="KW-1185">Reference proteome</keyword>